<dbReference type="Gene3D" id="1.10.10.60">
    <property type="entry name" value="Homeodomain-like"/>
    <property type="match status" value="2"/>
</dbReference>
<keyword evidence="6" id="KW-1185">Reference proteome</keyword>
<evidence type="ECO:0000256" key="2">
    <source>
        <dbReference type="SAM" id="MobiDB-lite"/>
    </source>
</evidence>
<evidence type="ECO:0000259" key="4">
    <source>
        <dbReference type="PROSITE" id="PS51294"/>
    </source>
</evidence>
<dbReference type="SUPFAM" id="SSF46689">
    <property type="entry name" value="Homeodomain-like"/>
    <property type="match status" value="2"/>
</dbReference>
<dbReference type="InterPro" id="IPR050560">
    <property type="entry name" value="MYB_TF"/>
</dbReference>
<feature type="region of interest" description="Disordered" evidence="2">
    <location>
        <begin position="1"/>
        <end position="21"/>
    </location>
</feature>
<dbReference type="InterPro" id="IPR001005">
    <property type="entry name" value="SANT/Myb"/>
</dbReference>
<keyword evidence="1" id="KW-0238">DNA-binding</keyword>
<evidence type="ECO:0000313" key="6">
    <source>
        <dbReference type="Proteomes" id="UP000026962"/>
    </source>
</evidence>
<dbReference type="GO" id="GO:0000978">
    <property type="term" value="F:RNA polymerase II cis-regulatory region sequence-specific DNA binding"/>
    <property type="evidence" value="ECO:0007669"/>
    <property type="project" value="TreeGrafter"/>
</dbReference>
<dbReference type="STRING" id="4537.A0A0E0JFF9"/>
<dbReference type="SMART" id="SM00717">
    <property type="entry name" value="SANT"/>
    <property type="match status" value="2"/>
</dbReference>
<dbReference type="HOGENOM" id="CLU_085540_1_0_1"/>
<sequence length="193" mass="21967">METNSSAFSSTTEVESTPSSGGRIVLRIRLPPAWTPEEDASLERLARENGFRHWRRVAMEMQPRGRRSPKQCRDRWRDHLARDVYHRPFTVDDDAELAHLRLRDGGDRWKDISRAVRCRSSSAMRRRWRELRKSNAFLRALYWHPDQPVQPLLEDALSYSDVVDSSVASYRGGCDAMAGGGTIVAPGLACLAT</sequence>
<dbReference type="PANTHER" id="PTHR45614:SF73">
    <property type="entry name" value="OS06G0258200 PROTEIN"/>
    <property type="match status" value="1"/>
</dbReference>
<reference evidence="5" key="1">
    <citation type="submission" date="2015-04" db="UniProtKB">
        <authorList>
            <consortium name="EnsemblPlants"/>
        </authorList>
    </citation>
    <scope>IDENTIFICATION</scope>
</reference>
<name>A0A0E0JFF9_ORYPU</name>
<feature type="domain" description="Myb-like" evidence="3">
    <location>
        <begin position="34"/>
        <end position="80"/>
    </location>
</feature>
<organism evidence="5">
    <name type="scientific">Oryza punctata</name>
    <name type="common">Red rice</name>
    <dbReference type="NCBI Taxonomy" id="4537"/>
    <lineage>
        <taxon>Eukaryota</taxon>
        <taxon>Viridiplantae</taxon>
        <taxon>Streptophyta</taxon>
        <taxon>Embryophyta</taxon>
        <taxon>Tracheophyta</taxon>
        <taxon>Spermatophyta</taxon>
        <taxon>Magnoliopsida</taxon>
        <taxon>Liliopsida</taxon>
        <taxon>Poales</taxon>
        <taxon>Poaceae</taxon>
        <taxon>BOP clade</taxon>
        <taxon>Oryzoideae</taxon>
        <taxon>Oryzeae</taxon>
        <taxon>Oryzinae</taxon>
        <taxon>Oryza</taxon>
    </lineage>
</organism>
<feature type="compositionally biased region" description="Low complexity" evidence="2">
    <location>
        <begin position="9"/>
        <end position="20"/>
    </location>
</feature>
<evidence type="ECO:0000313" key="5">
    <source>
        <dbReference type="EnsemblPlants" id="OPUNC01G06730.1"/>
    </source>
</evidence>
<dbReference type="AlphaFoldDB" id="A0A0E0JFF9"/>
<dbReference type="Pfam" id="PF00249">
    <property type="entry name" value="Myb_DNA-binding"/>
    <property type="match status" value="1"/>
</dbReference>
<dbReference type="GO" id="GO:0000981">
    <property type="term" value="F:DNA-binding transcription factor activity, RNA polymerase II-specific"/>
    <property type="evidence" value="ECO:0007669"/>
    <property type="project" value="TreeGrafter"/>
</dbReference>
<dbReference type="Proteomes" id="UP000026962">
    <property type="component" value="Chromosome 1"/>
</dbReference>
<dbReference type="InterPro" id="IPR017930">
    <property type="entry name" value="Myb_dom"/>
</dbReference>
<dbReference type="Gramene" id="OPUNC01G06730.1">
    <property type="protein sequence ID" value="OPUNC01G06730.1"/>
    <property type="gene ID" value="OPUNC01G06730"/>
</dbReference>
<evidence type="ECO:0008006" key="7">
    <source>
        <dbReference type="Google" id="ProtNLM"/>
    </source>
</evidence>
<dbReference type="GO" id="GO:0005634">
    <property type="term" value="C:nucleus"/>
    <property type="evidence" value="ECO:0007669"/>
    <property type="project" value="TreeGrafter"/>
</dbReference>
<dbReference type="InterPro" id="IPR009057">
    <property type="entry name" value="Homeodomain-like_sf"/>
</dbReference>
<feature type="domain" description="HTH myb-type" evidence="4">
    <location>
        <begin position="33"/>
        <end position="84"/>
    </location>
</feature>
<proteinExistence type="predicted"/>
<protein>
    <recommendedName>
        <fullName evidence="7">Myb-like domain-containing protein</fullName>
    </recommendedName>
</protein>
<dbReference type="PANTHER" id="PTHR45614">
    <property type="entry name" value="MYB PROTEIN-RELATED"/>
    <property type="match status" value="1"/>
</dbReference>
<evidence type="ECO:0000256" key="1">
    <source>
        <dbReference type="ARBA" id="ARBA00023125"/>
    </source>
</evidence>
<reference evidence="5" key="2">
    <citation type="submission" date="2018-05" db="EMBL/GenBank/DDBJ databases">
        <title>OpunRS2 (Oryza punctata Reference Sequence Version 2).</title>
        <authorList>
            <person name="Zhang J."/>
            <person name="Kudrna D."/>
            <person name="Lee S."/>
            <person name="Talag J."/>
            <person name="Welchert J."/>
            <person name="Wing R.A."/>
        </authorList>
    </citation>
    <scope>NUCLEOTIDE SEQUENCE [LARGE SCALE GENOMIC DNA]</scope>
</reference>
<dbReference type="EnsemblPlants" id="OPUNC01G06730.1">
    <property type="protein sequence ID" value="OPUNC01G06730.1"/>
    <property type="gene ID" value="OPUNC01G06730"/>
</dbReference>
<dbReference type="PROSITE" id="PS50090">
    <property type="entry name" value="MYB_LIKE"/>
    <property type="match status" value="2"/>
</dbReference>
<dbReference type="Pfam" id="PF13921">
    <property type="entry name" value="Myb_DNA-bind_6"/>
    <property type="match status" value="1"/>
</dbReference>
<evidence type="ECO:0000259" key="3">
    <source>
        <dbReference type="PROSITE" id="PS50090"/>
    </source>
</evidence>
<dbReference type="CDD" id="cd00167">
    <property type="entry name" value="SANT"/>
    <property type="match status" value="2"/>
</dbReference>
<dbReference type="eggNOG" id="KOG0048">
    <property type="taxonomic scope" value="Eukaryota"/>
</dbReference>
<accession>A0A0E0JFF9</accession>
<dbReference type="PROSITE" id="PS51294">
    <property type="entry name" value="HTH_MYB"/>
    <property type="match status" value="1"/>
</dbReference>
<feature type="domain" description="Myb-like" evidence="3">
    <location>
        <begin position="81"/>
        <end position="132"/>
    </location>
</feature>